<evidence type="ECO:0000256" key="1">
    <source>
        <dbReference type="SAM" id="MobiDB-lite"/>
    </source>
</evidence>
<feature type="region of interest" description="Disordered" evidence="1">
    <location>
        <begin position="354"/>
        <end position="385"/>
    </location>
</feature>
<feature type="compositionally biased region" description="Low complexity" evidence="1">
    <location>
        <begin position="358"/>
        <end position="367"/>
    </location>
</feature>
<evidence type="ECO:0000313" key="2">
    <source>
        <dbReference type="EnsemblMetazoa" id="GPAI035738-PA"/>
    </source>
</evidence>
<feature type="compositionally biased region" description="Polar residues" evidence="1">
    <location>
        <begin position="217"/>
        <end position="232"/>
    </location>
</feature>
<feature type="compositionally biased region" description="Basic and acidic residues" evidence="1">
    <location>
        <begin position="192"/>
        <end position="202"/>
    </location>
</feature>
<feature type="compositionally biased region" description="Basic and acidic residues" evidence="1">
    <location>
        <begin position="307"/>
        <end position="317"/>
    </location>
</feature>
<sequence length="434" mass="48110">MHVLGAIASTPRLFFHFRKTVTNDTQASKTSNNIPINSDSDTLAITEEQSSKITPPKMRMQYECDAVNQTSSEDDDVEITGSFTLMATTSSGKLRSLPNVAGTDNKDINVIEISSAEDEGGDGGEKEEVSATFIMAPRKTSRTPTPTESHETTVVVPPPHQRNRLYSRSSSVSDDESNAKENRRRRLRSIKHNRENDNKKTESPSPPPPAEGMRKPSTPTRQLNSQRVQSANERVRSAFFNPLPLSTQHTSIATLTSPITTLSGQYVPSPPTVGSPVRLREKRSHFDPDHTNNTITLSAKLHNEANKYNENNEKRNDVATSSSSTGNNEGNEQNTTSSFLFGPITGVGYNYTSRRSLDSSSLPSSPLHTRERESGGNDFSNVGSREISSAGFYPAERRPSWRMKFDTDSKDPYKIALEEEMCGFIFDDEKNELR</sequence>
<proteinExistence type="predicted"/>
<protein>
    <submittedName>
        <fullName evidence="2">Uncharacterized protein</fullName>
    </submittedName>
</protein>
<name>A0A1B0A6C4_GLOPL</name>
<keyword evidence="3" id="KW-1185">Reference proteome</keyword>
<dbReference type="STRING" id="7398.A0A1B0A6C4"/>
<evidence type="ECO:0000313" key="3">
    <source>
        <dbReference type="Proteomes" id="UP000092445"/>
    </source>
</evidence>
<accession>A0A1B0A6C4</accession>
<feature type="region of interest" description="Disordered" evidence="1">
    <location>
        <begin position="307"/>
        <end position="339"/>
    </location>
</feature>
<dbReference type="VEuPathDB" id="VectorBase:GPAI035738"/>
<dbReference type="Proteomes" id="UP000092445">
    <property type="component" value="Unassembled WGS sequence"/>
</dbReference>
<feature type="compositionally biased region" description="Low complexity" evidence="1">
    <location>
        <begin position="320"/>
        <end position="338"/>
    </location>
</feature>
<organism evidence="2 3">
    <name type="scientific">Glossina pallidipes</name>
    <name type="common">Tsetse fly</name>
    <dbReference type="NCBI Taxonomy" id="7398"/>
    <lineage>
        <taxon>Eukaryota</taxon>
        <taxon>Metazoa</taxon>
        <taxon>Ecdysozoa</taxon>
        <taxon>Arthropoda</taxon>
        <taxon>Hexapoda</taxon>
        <taxon>Insecta</taxon>
        <taxon>Pterygota</taxon>
        <taxon>Neoptera</taxon>
        <taxon>Endopterygota</taxon>
        <taxon>Diptera</taxon>
        <taxon>Brachycera</taxon>
        <taxon>Muscomorpha</taxon>
        <taxon>Hippoboscoidea</taxon>
        <taxon>Glossinidae</taxon>
        <taxon>Glossina</taxon>
    </lineage>
</organism>
<feature type="compositionally biased region" description="Basic residues" evidence="1">
    <location>
        <begin position="182"/>
        <end position="191"/>
    </location>
</feature>
<reference evidence="3" key="1">
    <citation type="submission" date="2014-03" db="EMBL/GenBank/DDBJ databases">
        <authorList>
            <person name="Aksoy S."/>
            <person name="Warren W."/>
            <person name="Wilson R.K."/>
        </authorList>
    </citation>
    <scope>NUCLEOTIDE SEQUENCE [LARGE SCALE GENOMIC DNA]</scope>
    <source>
        <strain evidence="3">IAEA</strain>
    </source>
</reference>
<feature type="region of interest" description="Disordered" evidence="1">
    <location>
        <begin position="132"/>
        <end position="232"/>
    </location>
</feature>
<reference evidence="2" key="2">
    <citation type="submission" date="2020-05" db="UniProtKB">
        <authorList>
            <consortium name="EnsemblMetazoa"/>
        </authorList>
    </citation>
    <scope>IDENTIFICATION</scope>
    <source>
        <strain evidence="2">IAEA</strain>
    </source>
</reference>
<dbReference type="AlphaFoldDB" id="A0A1B0A6C4"/>
<dbReference type="EnsemblMetazoa" id="GPAI035738-RA">
    <property type="protein sequence ID" value="GPAI035738-PA"/>
    <property type="gene ID" value="GPAI035738"/>
</dbReference>